<dbReference type="EMBL" id="VFSV01000003">
    <property type="protein sequence ID" value="TRD22961.1"/>
    <property type="molecule type" value="Genomic_DNA"/>
</dbReference>
<evidence type="ECO:0000313" key="2">
    <source>
        <dbReference type="Proteomes" id="UP000318590"/>
    </source>
</evidence>
<dbReference type="OrthoDB" id="9792392at2"/>
<evidence type="ECO:0000313" key="1">
    <source>
        <dbReference type="EMBL" id="TRD22961.1"/>
    </source>
</evidence>
<proteinExistence type="predicted"/>
<protein>
    <submittedName>
        <fullName evidence="1">DUF1428 domain-containing protein</fullName>
    </submittedName>
</protein>
<name>A0A547Q9A8_9RHOB</name>
<organism evidence="1 2">
    <name type="scientific">Palleronia caenipelagi</name>
    <dbReference type="NCBI Taxonomy" id="2489174"/>
    <lineage>
        <taxon>Bacteria</taxon>
        <taxon>Pseudomonadati</taxon>
        <taxon>Pseudomonadota</taxon>
        <taxon>Alphaproteobacteria</taxon>
        <taxon>Rhodobacterales</taxon>
        <taxon>Roseobacteraceae</taxon>
        <taxon>Palleronia</taxon>
    </lineage>
</organism>
<dbReference type="Pfam" id="PF07237">
    <property type="entry name" value="DUF1428"/>
    <property type="match status" value="1"/>
</dbReference>
<comment type="caution">
    <text evidence="1">The sequence shown here is derived from an EMBL/GenBank/DDBJ whole genome shotgun (WGS) entry which is preliminary data.</text>
</comment>
<dbReference type="InterPro" id="IPR009874">
    <property type="entry name" value="DUF1428"/>
</dbReference>
<dbReference type="SUPFAM" id="SSF54909">
    <property type="entry name" value="Dimeric alpha+beta barrel"/>
    <property type="match status" value="1"/>
</dbReference>
<keyword evidence="2" id="KW-1185">Reference proteome</keyword>
<sequence>MSFTDLFIAAVPDGKRGSYADLCKETQTYFIETLGAVSCADFWGADVPEGELTSLPMAVKAEPGETVAMGWVRWPSKEVRDAGWARMMQEDPGWEMPFDGKRMIFGGFEELTSRSL</sequence>
<reference evidence="1 2" key="1">
    <citation type="submission" date="2019-06" db="EMBL/GenBank/DDBJ databases">
        <title>Paenimaribius caenipelagi gen. nov., sp. nov., isolated from a tidal flat.</title>
        <authorList>
            <person name="Yoon J.-H."/>
        </authorList>
    </citation>
    <scope>NUCLEOTIDE SEQUENCE [LARGE SCALE GENOMIC DNA]</scope>
    <source>
        <strain evidence="1 2">JBTF-M29</strain>
    </source>
</reference>
<dbReference type="Gene3D" id="3.30.70.100">
    <property type="match status" value="1"/>
</dbReference>
<dbReference type="AlphaFoldDB" id="A0A547Q9A8"/>
<accession>A0A547Q9A8</accession>
<dbReference type="Proteomes" id="UP000318590">
    <property type="component" value="Unassembled WGS sequence"/>
</dbReference>
<gene>
    <name evidence="1" type="ORF">FEV53_02005</name>
</gene>
<dbReference type="RefSeq" id="WP_142833151.1">
    <property type="nucleotide sequence ID" value="NZ_VFSV01000003.1"/>
</dbReference>
<dbReference type="InterPro" id="IPR011008">
    <property type="entry name" value="Dimeric_a/b-barrel"/>
</dbReference>